<dbReference type="PANTHER" id="PTHR43054">
    <property type="match status" value="1"/>
</dbReference>
<dbReference type="InterPro" id="IPR036291">
    <property type="entry name" value="NAD(P)-bd_dom_sf"/>
</dbReference>
<evidence type="ECO:0000259" key="1">
    <source>
        <dbReference type="Pfam" id="PF01408"/>
    </source>
</evidence>
<dbReference type="PANTHER" id="PTHR43054:SF1">
    <property type="entry name" value="SCYLLO-INOSITOL 2-DEHYDROGENASE (NADP(+)) IOLU"/>
    <property type="match status" value="1"/>
</dbReference>
<proteinExistence type="predicted"/>
<reference evidence="3 4" key="1">
    <citation type="submission" date="2010-08" db="EMBL/GenBank/DDBJ databases">
        <authorList>
            <person name="Weinstock G."/>
            <person name="Sodergren E."/>
            <person name="Clifton S."/>
            <person name="Fulton L."/>
            <person name="Fulton B."/>
            <person name="Courtney L."/>
            <person name="Fronick C."/>
            <person name="Harrison M."/>
            <person name="Strong C."/>
            <person name="Farmer C."/>
            <person name="Delahaunty K."/>
            <person name="Markovic C."/>
            <person name="Hall O."/>
            <person name="Minx P."/>
            <person name="Tomlinson C."/>
            <person name="Mitreva M."/>
            <person name="Hou S."/>
            <person name="Chen J."/>
            <person name="Wollam A."/>
            <person name="Pepin K.H."/>
            <person name="Johnson M."/>
            <person name="Bhonagiri V."/>
            <person name="Zhang X."/>
            <person name="Suruliraj S."/>
            <person name="Warren W."/>
            <person name="Chinwalla A."/>
            <person name="Mardis E.R."/>
            <person name="Wilson R.K."/>
        </authorList>
    </citation>
    <scope>NUCLEOTIDE SEQUENCE [LARGE SCALE GENOMIC DNA]</scope>
    <source>
        <strain evidence="3 4">F0399</strain>
    </source>
</reference>
<comment type="caution">
    <text evidence="3">The sequence shown here is derived from an EMBL/GenBank/DDBJ whole genome shotgun (WGS) entry which is preliminary data.</text>
</comment>
<evidence type="ECO:0000313" key="4">
    <source>
        <dbReference type="Proteomes" id="UP000004633"/>
    </source>
</evidence>
<dbReference type="InterPro" id="IPR000683">
    <property type="entry name" value="Gfo/Idh/MocA-like_OxRdtase_N"/>
</dbReference>
<dbReference type="Proteomes" id="UP000004633">
    <property type="component" value="Unassembled WGS sequence"/>
</dbReference>
<dbReference type="RefSeq" id="WP_009350533.1">
    <property type="nucleotide sequence ID" value="NZ_GL638151.1"/>
</dbReference>
<dbReference type="Pfam" id="PF22725">
    <property type="entry name" value="GFO_IDH_MocA_C3"/>
    <property type="match status" value="1"/>
</dbReference>
<dbReference type="SUPFAM" id="SSF55347">
    <property type="entry name" value="Glyceraldehyde-3-phosphate dehydrogenase-like, C-terminal domain"/>
    <property type="match status" value="1"/>
</dbReference>
<dbReference type="SUPFAM" id="SSF51735">
    <property type="entry name" value="NAD(P)-binding Rossmann-fold domains"/>
    <property type="match status" value="1"/>
</dbReference>
<dbReference type="AlphaFoldDB" id="E7N4E1"/>
<evidence type="ECO:0000259" key="2">
    <source>
        <dbReference type="Pfam" id="PF22725"/>
    </source>
</evidence>
<organism evidence="3 4">
    <name type="scientific">Selenomonas artemidis F0399</name>
    <dbReference type="NCBI Taxonomy" id="749551"/>
    <lineage>
        <taxon>Bacteria</taxon>
        <taxon>Bacillati</taxon>
        <taxon>Bacillota</taxon>
        <taxon>Negativicutes</taxon>
        <taxon>Selenomonadales</taxon>
        <taxon>Selenomonadaceae</taxon>
        <taxon>Selenomonas</taxon>
    </lineage>
</organism>
<name>E7N4E1_9FIRM</name>
<evidence type="ECO:0000313" key="3">
    <source>
        <dbReference type="EMBL" id="EFW28958.1"/>
    </source>
</evidence>
<gene>
    <name evidence="3" type="ORF">HMPREF9555_01884</name>
</gene>
<dbReference type="Gene3D" id="3.40.50.720">
    <property type="entry name" value="NAD(P)-binding Rossmann-like Domain"/>
    <property type="match status" value="1"/>
</dbReference>
<dbReference type="InterPro" id="IPR055170">
    <property type="entry name" value="GFO_IDH_MocA-like_dom"/>
</dbReference>
<dbReference type="GO" id="GO:0000166">
    <property type="term" value="F:nucleotide binding"/>
    <property type="evidence" value="ECO:0007669"/>
    <property type="project" value="InterPro"/>
</dbReference>
<accession>E7N4E1</accession>
<dbReference type="HOGENOM" id="CLU_023194_7_0_9"/>
<dbReference type="STRING" id="749551.HMPREF9555_01884"/>
<dbReference type="Gene3D" id="3.30.360.10">
    <property type="entry name" value="Dihydrodipicolinate Reductase, domain 2"/>
    <property type="match status" value="1"/>
</dbReference>
<dbReference type="EMBL" id="AECV01000049">
    <property type="protein sequence ID" value="EFW28958.1"/>
    <property type="molecule type" value="Genomic_DNA"/>
</dbReference>
<keyword evidence="4" id="KW-1185">Reference proteome</keyword>
<feature type="domain" description="Gfo/Idh/MocA-like oxidoreductase N-terminal" evidence="1">
    <location>
        <begin position="2"/>
        <end position="115"/>
    </location>
</feature>
<protein>
    <submittedName>
        <fullName evidence="3">Oxidoreductase, NAD-binding domain protein</fullName>
    </submittedName>
</protein>
<dbReference type="Pfam" id="PF01408">
    <property type="entry name" value="GFO_IDH_MocA"/>
    <property type="match status" value="1"/>
</dbReference>
<feature type="domain" description="GFO/IDH/MocA-like oxidoreductase" evidence="2">
    <location>
        <begin position="140"/>
        <end position="248"/>
    </location>
</feature>
<sequence length="328" mass="36395">MKLSIVGTGMIAREALVALRAVQGIKVVCICARPHSREKAAELAREFGIAQVMTDYEEMLRSHIANFVYLGIVNSAHFDYARRAVESGWHVIVEKPFTSTLAEAEELIALARAGRRFVFEAVTPLFLPNYEGLLKALPHLGLVRAVQANFSQYSSRYDRYLARDVAPAFDPACSGGALYDLNVYNLELIISMFGRPQSAAYTANIGFNGIDTSGVMTLRYDGFFATLTAAKDSASPSFFMVQGEAGWLCADGTPNELASYTVCLRGTAPETHTLNRHAHRMTHEFEAFRSIYARDEYARVEEGLRTTREVMAVMEKARHLAGIQFRAD</sequence>